<reference evidence="3" key="1">
    <citation type="journal article" date="2019" name="Int. J. Syst. Evol. Microbiol.">
        <title>The Global Catalogue of Microorganisms (GCM) 10K type strain sequencing project: providing services to taxonomists for standard genome sequencing and annotation.</title>
        <authorList>
            <consortium name="The Broad Institute Genomics Platform"/>
            <consortium name="The Broad Institute Genome Sequencing Center for Infectious Disease"/>
            <person name="Wu L."/>
            <person name="Ma J."/>
        </authorList>
    </citation>
    <scope>NUCLEOTIDE SEQUENCE [LARGE SCALE GENOMIC DNA]</scope>
    <source>
        <strain evidence="3">CGMCC 4.7246</strain>
    </source>
</reference>
<gene>
    <name evidence="2" type="ORF">ACFP3R_15725</name>
</gene>
<sequence>MSAPLERLLKPAEVAKTLGCSEWWVKEQCRRTTVPFVRVGREYRFTSEHVREIVALLERRPGQQTASNGGANAPRRRVQPPPAEQVVQLRARPPRRRAAG</sequence>
<organism evidence="2 3">
    <name type="scientific">Saccharothrix lopnurensis</name>
    <dbReference type="NCBI Taxonomy" id="1670621"/>
    <lineage>
        <taxon>Bacteria</taxon>
        <taxon>Bacillati</taxon>
        <taxon>Actinomycetota</taxon>
        <taxon>Actinomycetes</taxon>
        <taxon>Pseudonocardiales</taxon>
        <taxon>Pseudonocardiaceae</taxon>
        <taxon>Saccharothrix</taxon>
    </lineage>
</organism>
<accession>A0ABW1P551</accession>
<comment type="caution">
    <text evidence="2">The sequence shown here is derived from an EMBL/GenBank/DDBJ whole genome shotgun (WGS) entry which is preliminary data.</text>
</comment>
<evidence type="ECO:0000313" key="2">
    <source>
        <dbReference type="EMBL" id="MFC6090730.1"/>
    </source>
</evidence>
<name>A0ABW1P551_9PSEU</name>
<dbReference type="Proteomes" id="UP001596220">
    <property type="component" value="Unassembled WGS sequence"/>
</dbReference>
<dbReference type="EMBL" id="JBHSQO010000013">
    <property type="protein sequence ID" value="MFC6090730.1"/>
    <property type="molecule type" value="Genomic_DNA"/>
</dbReference>
<dbReference type="RefSeq" id="WP_380636903.1">
    <property type="nucleotide sequence ID" value="NZ_JBHSQO010000013.1"/>
</dbReference>
<evidence type="ECO:0000256" key="1">
    <source>
        <dbReference type="SAM" id="MobiDB-lite"/>
    </source>
</evidence>
<protein>
    <submittedName>
        <fullName evidence="2">Helix-turn-helix domain-containing protein</fullName>
    </submittedName>
</protein>
<feature type="region of interest" description="Disordered" evidence="1">
    <location>
        <begin position="59"/>
        <end position="100"/>
    </location>
</feature>
<evidence type="ECO:0000313" key="3">
    <source>
        <dbReference type="Proteomes" id="UP001596220"/>
    </source>
</evidence>
<proteinExistence type="predicted"/>
<keyword evidence="3" id="KW-1185">Reference proteome</keyword>